<evidence type="ECO:0000313" key="2">
    <source>
        <dbReference type="Proteomes" id="UP000004793"/>
    </source>
</evidence>
<name>A0A7U6GCY7_CALEA</name>
<organism evidence="1 2">
    <name type="scientific">Caldisericum exile (strain DSM 21853 / NBRC 104410 / AZM16c01)</name>
    <dbReference type="NCBI Taxonomy" id="511051"/>
    <lineage>
        <taxon>Bacteria</taxon>
        <taxon>Pseudomonadati</taxon>
        <taxon>Caldisericota/Cryosericota group</taxon>
        <taxon>Caldisericota</taxon>
        <taxon>Caldisericia</taxon>
        <taxon>Caldisericales</taxon>
        <taxon>Caldisericaceae</taxon>
        <taxon>Caldisericum</taxon>
    </lineage>
</organism>
<dbReference type="AlphaFoldDB" id="A0A7U6GCY7"/>
<sequence>MGCGKVEKKTKLLTSFYTRKTYKIIAFIKSFHAIHMYYEGYYDSFNIY</sequence>
<protein>
    <submittedName>
        <fullName evidence="1">Uncharacterized protein</fullName>
    </submittedName>
</protein>
<gene>
    <name evidence="1" type="ordered locus">CSE_00020</name>
</gene>
<dbReference type="KEGG" id="cex:CSE_00020"/>
<keyword evidence="2" id="KW-1185">Reference proteome</keyword>
<reference evidence="1 2" key="1">
    <citation type="submission" date="2011-01" db="EMBL/GenBank/DDBJ databases">
        <title>Whole genome sequence of Caldisericum exile AZM16c01.</title>
        <authorList>
            <person name="Narita-Yamada S."/>
            <person name="Kawakoshi A."/>
            <person name="Nakamura S."/>
            <person name="Sasagawa M."/>
            <person name="Fukada J."/>
            <person name="Sekine M."/>
            <person name="Kato Y."/>
            <person name="Fukai R."/>
            <person name="Sasaki K."/>
            <person name="Hanamaki A."/>
            <person name="Narita H."/>
            <person name="Konno Y."/>
            <person name="Mori K."/>
            <person name="Yamazaki S."/>
            <person name="Suzuki K."/>
            <person name="Fujita N."/>
        </authorList>
    </citation>
    <scope>NUCLEOTIDE SEQUENCE [LARGE SCALE GENOMIC DNA]</scope>
    <source>
        <strain evidence="2">DSM 21853 / NBRC 104410 / AZM16c01</strain>
    </source>
</reference>
<proteinExistence type="predicted"/>
<evidence type="ECO:0000313" key="1">
    <source>
        <dbReference type="EMBL" id="BAL80128.1"/>
    </source>
</evidence>
<dbReference type="EMBL" id="AP012051">
    <property type="protein sequence ID" value="BAL80128.1"/>
    <property type="molecule type" value="Genomic_DNA"/>
</dbReference>
<dbReference type="Proteomes" id="UP000004793">
    <property type="component" value="Chromosome"/>
</dbReference>
<accession>A0A7U6GCY7</accession>